<evidence type="ECO:0000259" key="2">
    <source>
        <dbReference type="Pfam" id="PF01266"/>
    </source>
</evidence>
<dbReference type="Proteomes" id="UP000476310">
    <property type="component" value="Unassembled WGS sequence"/>
</dbReference>
<keyword evidence="4" id="KW-1185">Reference proteome</keyword>
<feature type="domain" description="FAD dependent oxidoreductase" evidence="2">
    <location>
        <begin position="7"/>
        <end position="386"/>
    </location>
</feature>
<dbReference type="Gene3D" id="3.30.9.10">
    <property type="entry name" value="D-Amino Acid Oxidase, subunit A, domain 2"/>
    <property type="match status" value="1"/>
</dbReference>
<proteinExistence type="predicted"/>
<dbReference type="GO" id="GO:0005737">
    <property type="term" value="C:cytoplasm"/>
    <property type="evidence" value="ECO:0007669"/>
    <property type="project" value="TreeGrafter"/>
</dbReference>
<dbReference type="InterPro" id="IPR006076">
    <property type="entry name" value="FAD-dep_OxRdtase"/>
</dbReference>
<accession>A0A6G4A7H1</accession>
<name>A0A6G4A7H1_9ACTN</name>
<gene>
    <name evidence="3" type="ORF">G4H13_01730</name>
</gene>
<comment type="caution">
    <text evidence="3">The sequence shown here is derived from an EMBL/GenBank/DDBJ whole genome shotgun (WGS) entry which is preliminary data.</text>
</comment>
<dbReference type="SUPFAM" id="SSF51905">
    <property type="entry name" value="FAD/NAD(P)-binding domain"/>
    <property type="match status" value="1"/>
</dbReference>
<dbReference type="AlphaFoldDB" id="A0A6G4A7H1"/>
<evidence type="ECO:0000313" key="3">
    <source>
        <dbReference type="EMBL" id="NEW69160.1"/>
    </source>
</evidence>
<evidence type="ECO:0000313" key="4">
    <source>
        <dbReference type="Proteomes" id="UP000476310"/>
    </source>
</evidence>
<dbReference type="GO" id="GO:0016491">
    <property type="term" value="F:oxidoreductase activity"/>
    <property type="evidence" value="ECO:0007669"/>
    <property type="project" value="UniProtKB-KW"/>
</dbReference>
<evidence type="ECO:0000256" key="1">
    <source>
        <dbReference type="ARBA" id="ARBA00023002"/>
    </source>
</evidence>
<dbReference type="EMBL" id="JAAIKT010000001">
    <property type="protein sequence ID" value="NEW69160.1"/>
    <property type="molecule type" value="Genomic_DNA"/>
</dbReference>
<dbReference type="PANTHER" id="PTHR13847">
    <property type="entry name" value="SARCOSINE DEHYDROGENASE-RELATED"/>
    <property type="match status" value="1"/>
</dbReference>
<keyword evidence="1" id="KW-0560">Oxidoreductase</keyword>
<dbReference type="RefSeq" id="WP_164422950.1">
    <property type="nucleotide sequence ID" value="NZ_JAAIKT010000001.1"/>
</dbReference>
<organism evidence="3 4">
    <name type="scientific">Streptomyces rhizosphaericus</name>
    <dbReference type="NCBI Taxonomy" id="114699"/>
    <lineage>
        <taxon>Bacteria</taxon>
        <taxon>Bacillati</taxon>
        <taxon>Actinomycetota</taxon>
        <taxon>Actinomycetes</taxon>
        <taxon>Kitasatosporales</taxon>
        <taxon>Streptomycetaceae</taxon>
        <taxon>Streptomyces</taxon>
        <taxon>Streptomyces violaceusniger group</taxon>
    </lineage>
</organism>
<dbReference type="InterPro" id="IPR036188">
    <property type="entry name" value="FAD/NAD-bd_sf"/>
</dbReference>
<reference evidence="3" key="1">
    <citation type="submission" date="2020-02" db="EMBL/GenBank/DDBJ databases">
        <title>A new Streptomyces sp. for controlling soil-borne diseases.</title>
        <authorList>
            <person name="Li X."/>
            <person name="Tian Y."/>
            <person name="Gao K."/>
        </authorList>
    </citation>
    <scope>NUCLEOTIDE SEQUENCE [LARGE SCALE GENOMIC DNA]</scope>
    <source>
        <strain evidence="3">0250</strain>
    </source>
</reference>
<dbReference type="PANTHER" id="PTHR13847:SF287">
    <property type="entry name" value="FAD-DEPENDENT OXIDOREDUCTASE DOMAIN-CONTAINING PROTEIN 1"/>
    <property type="match status" value="1"/>
</dbReference>
<dbReference type="Pfam" id="PF01266">
    <property type="entry name" value="DAO"/>
    <property type="match status" value="1"/>
</dbReference>
<protein>
    <submittedName>
        <fullName evidence="3">FAD-binding oxidoreductase</fullName>
    </submittedName>
</protein>
<dbReference type="Gene3D" id="3.50.50.60">
    <property type="entry name" value="FAD/NAD(P)-binding domain"/>
    <property type="match status" value="1"/>
</dbReference>
<sequence length="434" mass="46668">MSDQSSDAVVIGAGVMGCSIAHALAAGGRRVRVVERGPSAGSASTSASSAVIRFNYSTWTGVAAAWESKHAWEEWADHLGGGDEAGLARFIRTGGLLLDSPGQDRATVYQLFDRAGVPYGLWDAATMRERLPLLDTGRYHPPKAITDEAFFDEPTGELTGCWTPDCGFVDDPQLAAHNLMTAAVRHGATFRFRTEVTGIVARDRVTGVDLADGTRLSAPVVINAAGPHSGAVNTLAGVADDFAVSTRPLRQEVHEVRAPESYGRDGRGLLVADPDLGTYFRTTPSGGLIVGGTEPECDLLQWLDDPDDYHLHPTKAVYDAQLYRTARRVPSLTVPHTPRGIAGVYDVSDDWIPIYDKTALPGYYVAIGTSGNQFKNAPVAGLFLAAIVDACENGQDHDAEPVRLTLPRTGHEVDLSHYSRRRRINRNSSFSVMG</sequence>